<dbReference type="PANTHER" id="PTHR46383">
    <property type="entry name" value="ASPARTATE AMINOTRANSFERASE"/>
    <property type="match status" value="1"/>
</dbReference>
<dbReference type="PROSITE" id="PS00105">
    <property type="entry name" value="AA_TRANSFER_CLASS_1"/>
    <property type="match status" value="1"/>
</dbReference>
<dbReference type="InterPro" id="IPR050596">
    <property type="entry name" value="AspAT/PAT-like"/>
</dbReference>
<comment type="cofactor">
    <cofactor evidence="1 6">
        <name>pyridoxal 5'-phosphate</name>
        <dbReference type="ChEBI" id="CHEBI:597326"/>
    </cofactor>
</comment>
<dbReference type="RefSeq" id="WP_151706175.1">
    <property type="nucleotide sequence ID" value="NZ_BKZQ01000050.1"/>
</dbReference>
<sequence>MEHLLNPHVLEIEISGIRKFSNMVADIEDIVSFTIGQPDFPTPEHVKQAGIRAIEENATTYTHNAGDLALRKAAAKFAETKYGLSYKPETEVIVTIGASEAIDIALRTILTPGSEVILPGPVYPGYEPVIRLCGAVPVYVDTRNSQFKLTADLIREALTNKTKCIILPYPSNPTGVTLEKRELQEIADLIRGKELFVLADEIYSELAYDMPHASIASFLREQAIVINGVSKSHAMTGWRIGFVFAPEQLAKHILKVHQYNVSCASSVSQKAALEALTAGIHDSEEMKKEYRKRREFVCKKLAEIGLHYVKPDGAFYVFVQLPKKYKGSSFDFAVEMAQKDKVAVVPGSTFSKYGEGWFRMSYACSLETLEKGLLRMEKFISNLN</sequence>
<dbReference type="InterPro" id="IPR004838">
    <property type="entry name" value="NHTrfase_class1_PyrdxlP-BS"/>
</dbReference>
<evidence type="ECO:0000256" key="6">
    <source>
        <dbReference type="RuleBase" id="RU000481"/>
    </source>
</evidence>
<dbReference type="GO" id="GO:0030170">
    <property type="term" value="F:pyridoxal phosphate binding"/>
    <property type="evidence" value="ECO:0007669"/>
    <property type="project" value="InterPro"/>
</dbReference>
<evidence type="ECO:0000256" key="4">
    <source>
        <dbReference type="ARBA" id="ARBA00022679"/>
    </source>
</evidence>
<keyword evidence="3 6" id="KW-0032">Aminotransferase</keyword>
<dbReference type="Proteomes" id="UP000391919">
    <property type="component" value="Unassembled WGS sequence"/>
</dbReference>
<keyword evidence="9" id="KW-1185">Reference proteome</keyword>
<name>A0A5J4JLH5_9BACI</name>
<gene>
    <name evidence="8" type="primary">patA_2</name>
    <name evidence="8" type="ORF">BpJC7_27830</name>
</gene>
<dbReference type="PANTHER" id="PTHR46383:SF4">
    <property type="entry name" value="AMINOTRANSFERASE"/>
    <property type="match status" value="1"/>
</dbReference>
<protein>
    <recommendedName>
        <fullName evidence="6">Aminotransferase</fullName>
        <ecNumber evidence="6">2.6.1.-</ecNumber>
    </recommendedName>
</protein>
<reference evidence="8 9" key="1">
    <citation type="submission" date="2019-09" db="EMBL/GenBank/DDBJ databases">
        <title>Draft genome sequence of Bacillus sp. JC-7.</title>
        <authorList>
            <person name="Tanaka N."/>
            <person name="Shiwa Y."/>
            <person name="Fujita N."/>
            <person name="Tanasupawat S."/>
        </authorList>
    </citation>
    <scope>NUCLEOTIDE SEQUENCE [LARGE SCALE GENOMIC DNA]</scope>
    <source>
        <strain evidence="8 9">JC-7</strain>
    </source>
</reference>
<dbReference type="EC" id="2.6.1.-" evidence="6"/>
<dbReference type="CDD" id="cd00609">
    <property type="entry name" value="AAT_like"/>
    <property type="match status" value="1"/>
</dbReference>
<dbReference type="NCBIfam" id="NF005817">
    <property type="entry name" value="PRK07683.1"/>
    <property type="match status" value="1"/>
</dbReference>
<keyword evidence="4 6" id="KW-0808">Transferase</keyword>
<dbReference type="InterPro" id="IPR015422">
    <property type="entry name" value="PyrdxlP-dep_Trfase_small"/>
</dbReference>
<comment type="similarity">
    <text evidence="2 6">Belongs to the class-I pyridoxal-phosphate-dependent aminotransferase family.</text>
</comment>
<dbReference type="GO" id="GO:0008483">
    <property type="term" value="F:transaminase activity"/>
    <property type="evidence" value="ECO:0007669"/>
    <property type="project" value="UniProtKB-KW"/>
</dbReference>
<evidence type="ECO:0000256" key="5">
    <source>
        <dbReference type="ARBA" id="ARBA00022898"/>
    </source>
</evidence>
<evidence type="ECO:0000313" key="9">
    <source>
        <dbReference type="Proteomes" id="UP000391919"/>
    </source>
</evidence>
<dbReference type="GO" id="GO:0006520">
    <property type="term" value="P:amino acid metabolic process"/>
    <property type="evidence" value="ECO:0007669"/>
    <property type="project" value="InterPro"/>
</dbReference>
<dbReference type="FunFam" id="3.40.640.10:FF:000033">
    <property type="entry name" value="Aspartate aminotransferase"/>
    <property type="match status" value="1"/>
</dbReference>
<dbReference type="InterPro" id="IPR015421">
    <property type="entry name" value="PyrdxlP-dep_Trfase_major"/>
</dbReference>
<accession>A0A5J4JLH5</accession>
<evidence type="ECO:0000313" key="8">
    <source>
        <dbReference type="EMBL" id="GER71480.1"/>
    </source>
</evidence>
<dbReference type="InterPro" id="IPR015424">
    <property type="entry name" value="PyrdxlP-dep_Trfase"/>
</dbReference>
<dbReference type="AlphaFoldDB" id="A0A5J4JLH5"/>
<organism evidence="8 9">
    <name type="scientific">Weizmannia acidilactici</name>
    <dbReference type="NCBI Taxonomy" id="2607726"/>
    <lineage>
        <taxon>Bacteria</taxon>
        <taxon>Bacillati</taxon>
        <taxon>Bacillota</taxon>
        <taxon>Bacilli</taxon>
        <taxon>Bacillales</taxon>
        <taxon>Bacillaceae</taxon>
        <taxon>Heyndrickxia</taxon>
    </lineage>
</organism>
<proteinExistence type="inferred from homology"/>
<evidence type="ECO:0000259" key="7">
    <source>
        <dbReference type="Pfam" id="PF00155"/>
    </source>
</evidence>
<dbReference type="Gene3D" id="3.40.640.10">
    <property type="entry name" value="Type I PLP-dependent aspartate aminotransferase-like (Major domain)"/>
    <property type="match status" value="1"/>
</dbReference>
<dbReference type="Gene3D" id="3.90.1150.10">
    <property type="entry name" value="Aspartate Aminotransferase, domain 1"/>
    <property type="match status" value="1"/>
</dbReference>
<evidence type="ECO:0000256" key="1">
    <source>
        <dbReference type="ARBA" id="ARBA00001933"/>
    </source>
</evidence>
<dbReference type="Pfam" id="PF00155">
    <property type="entry name" value="Aminotran_1_2"/>
    <property type="match status" value="1"/>
</dbReference>
<keyword evidence="5" id="KW-0663">Pyridoxal phosphate</keyword>
<feature type="domain" description="Aminotransferase class I/classII large" evidence="7">
    <location>
        <begin position="29"/>
        <end position="372"/>
    </location>
</feature>
<dbReference type="InterPro" id="IPR004839">
    <property type="entry name" value="Aminotransferase_I/II_large"/>
</dbReference>
<dbReference type="EMBL" id="BKZQ01000050">
    <property type="protein sequence ID" value="GER71480.1"/>
    <property type="molecule type" value="Genomic_DNA"/>
</dbReference>
<dbReference type="SUPFAM" id="SSF53383">
    <property type="entry name" value="PLP-dependent transferases"/>
    <property type="match status" value="1"/>
</dbReference>
<evidence type="ECO:0000256" key="2">
    <source>
        <dbReference type="ARBA" id="ARBA00007441"/>
    </source>
</evidence>
<comment type="caution">
    <text evidence="8">The sequence shown here is derived from an EMBL/GenBank/DDBJ whole genome shotgun (WGS) entry which is preliminary data.</text>
</comment>
<evidence type="ECO:0000256" key="3">
    <source>
        <dbReference type="ARBA" id="ARBA00022576"/>
    </source>
</evidence>